<organism evidence="2 3">
    <name type="scientific">Streptomyces massasporeus</name>
    <dbReference type="NCBI Taxonomy" id="67324"/>
    <lineage>
        <taxon>Bacteria</taxon>
        <taxon>Bacillati</taxon>
        <taxon>Actinomycetota</taxon>
        <taxon>Actinomycetes</taxon>
        <taxon>Kitasatosporales</taxon>
        <taxon>Streptomycetaceae</taxon>
        <taxon>Streptomyces</taxon>
    </lineage>
</organism>
<protein>
    <submittedName>
        <fullName evidence="2">Caspase family protein</fullName>
    </submittedName>
</protein>
<gene>
    <name evidence="2" type="ORF">ACFYM3_21535</name>
</gene>
<dbReference type="InterPro" id="IPR029030">
    <property type="entry name" value="Caspase-like_dom_sf"/>
</dbReference>
<reference evidence="2 3" key="1">
    <citation type="submission" date="2024-10" db="EMBL/GenBank/DDBJ databases">
        <title>The Natural Products Discovery Center: Release of the First 8490 Sequenced Strains for Exploring Actinobacteria Biosynthetic Diversity.</title>
        <authorList>
            <person name="Kalkreuter E."/>
            <person name="Kautsar S.A."/>
            <person name="Yang D."/>
            <person name="Bader C.D."/>
            <person name="Teijaro C.N."/>
            <person name="Fluegel L."/>
            <person name="Davis C.M."/>
            <person name="Simpson J.R."/>
            <person name="Lauterbach L."/>
            <person name="Steele A.D."/>
            <person name="Gui C."/>
            <person name="Meng S."/>
            <person name="Li G."/>
            <person name="Viehrig K."/>
            <person name="Ye F."/>
            <person name="Su P."/>
            <person name="Kiefer A.F."/>
            <person name="Nichols A."/>
            <person name="Cepeda A.J."/>
            <person name="Yan W."/>
            <person name="Fan B."/>
            <person name="Jiang Y."/>
            <person name="Adhikari A."/>
            <person name="Zheng C.-J."/>
            <person name="Schuster L."/>
            <person name="Cowan T.M."/>
            <person name="Smanski M.J."/>
            <person name="Chevrette M.G."/>
            <person name="De Carvalho L.P.S."/>
            <person name="Shen B."/>
        </authorList>
    </citation>
    <scope>NUCLEOTIDE SEQUENCE [LARGE SCALE GENOMIC DNA]</scope>
    <source>
        <strain evidence="2 3">NPDC007066</strain>
    </source>
</reference>
<name>A0ABW6LHW8_9ACTN</name>
<dbReference type="Pfam" id="PF00656">
    <property type="entry name" value="Peptidase_C14"/>
    <property type="match status" value="1"/>
</dbReference>
<dbReference type="RefSeq" id="WP_358290548.1">
    <property type="nucleotide sequence ID" value="NZ_JBEYGJ010000043.1"/>
</dbReference>
<evidence type="ECO:0000259" key="1">
    <source>
        <dbReference type="Pfam" id="PF00656"/>
    </source>
</evidence>
<dbReference type="InterPro" id="IPR011600">
    <property type="entry name" value="Pept_C14_caspase"/>
</dbReference>
<keyword evidence="3" id="KW-1185">Reference proteome</keyword>
<evidence type="ECO:0000313" key="2">
    <source>
        <dbReference type="EMBL" id="MFE9227172.1"/>
    </source>
</evidence>
<sequence>MLNMAQASPYPAKVAKSQPAITRTARVALVPTEDGDSPRPGLGLLEHASEHAMRVREVLRGFGYEPYVDLDSDDVNHLELVEEAVASQDVDVLIVHIVGHGELADGSSEKLYVLNSAGQRLRRPVTSWITDIEDAREQRPLTLFILDVCYAGEAAVTSWHARMDVTKRRSWVLAATGPGRKAFGYRLSRAVVAVLQKYVSREIRFDPSVRYIPRTTVYREIERTVNALIEEDRGLPHLGSPT</sequence>
<feature type="domain" description="Peptidase C14 caspase" evidence="1">
    <location>
        <begin position="49"/>
        <end position="153"/>
    </location>
</feature>
<dbReference type="EMBL" id="JBIAFP010000012">
    <property type="protein sequence ID" value="MFE9227172.1"/>
    <property type="molecule type" value="Genomic_DNA"/>
</dbReference>
<accession>A0ABW6LHW8</accession>
<dbReference type="SUPFAM" id="SSF52129">
    <property type="entry name" value="Caspase-like"/>
    <property type="match status" value="1"/>
</dbReference>
<comment type="caution">
    <text evidence="2">The sequence shown here is derived from an EMBL/GenBank/DDBJ whole genome shotgun (WGS) entry which is preliminary data.</text>
</comment>
<dbReference type="Proteomes" id="UP001601288">
    <property type="component" value="Unassembled WGS sequence"/>
</dbReference>
<proteinExistence type="predicted"/>
<evidence type="ECO:0000313" key="3">
    <source>
        <dbReference type="Proteomes" id="UP001601288"/>
    </source>
</evidence>